<evidence type="ECO:0000256" key="1">
    <source>
        <dbReference type="SAM" id="SignalP"/>
    </source>
</evidence>
<evidence type="ECO:0000313" key="2">
    <source>
        <dbReference type="EMBL" id="KAK3055553.1"/>
    </source>
</evidence>
<organism evidence="2 3">
    <name type="scientific">Extremus antarcticus</name>
    <dbReference type="NCBI Taxonomy" id="702011"/>
    <lineage>
        <taxon>Eukaryota</taxon>
        <taxon>Fungi</taxon>
        <taxon>Dikarya</taxon>
        <taxon>Ascomycota</taxon>
        <taxon>Pezizomycotina</taxon>
        <taxon>Dothideomycetes</taxon>
        <taxon>Dothideomycetidae</taxon>
        <taxon>Mycosphaerellales</taxon>
        <taxon>Extremaceae</taxon>
        <taxon>Extremus</taxon>
    </lineage>
</organism>
<protein>
    <submittedName>
        <fullName evidence="2">Uncharacterized protein</fullName>
    </submittedName>
</protein>
<proteinExistence type="predicted"/>
<comment type="caution">
    <text evidence="2">The sequence shown here is derived from an EMBL/GenBank/DDBJ whole genome shotgun (WGS) entry which is preliminary data.</text>
</comment>
<evidence type="ECO:0000313" key="3">
    <source>
        <dbReference type="Proteomes" id="UP001271007"/>
    </source>
</evidence>
<reference evidence="2" key="1">
    <citation type="submission" date="2023-04" db="EMBL/GenBank/DDBJ databases">
        <title>Black Yeasts Isolated from many extreme environments.</title>
        <authorList>
            <person name="Coleine C."/>
            <person name="Stajich J.E."/>
            <person name="Selbmann L."/>
        </authorList>
    </citation>
    <scope>NUCLEOTIDE SEQUENCE</scope>
    <source>
        <strain evidence="2">CCFEE 5312</strain>
    </source>
</reference>
<dbReference type="Proteomes" id="UP001271007">
    <property type="component" value="Unassembled WGS sequence"/>
</dbReference>
<accession>A0AAJ0GE23</accession>
<dbReference type="EMBL" id="JAWDJX010000008">
    <property type="protein sequence ID" value="KAK3055553.1"/>
    <property type="molecule type" value="Genomic_DNA"/>
</dbReference>
<dbReference type="AlphaFoldDB" id="A0AAJ0GE23"/>
<name>A0AAJ0GE23_9PEZI</name>
<keyword evidence="1" id="KW-0732">Signal</keyword>
<feature type="chain" id="PRO_5042531034" evidence="1">
    <location>
        <begin position="20"/>
        <end position="151"/>
    </location>
</feature>
<gene>
    <name evidence="2" type="ORF">LTR09_003473</name>
</gene>
<sequence>MQLLTTVLVAAGLLSSSLAAPSAEARADYSFSITKWTFYQGQDDFYVKAKYAGGIPNFKAVCGGPQNGGLTKCTLLENGGLTVGQLKVSADVELVETVLRVSVKANFRNDIYCKFQELGQYDVATSTTKAFKIYPTFTQGGPPECFPSKVA</sequence>
<feature type="signal peptide" evidence="1">
    <location>
        <begin position="1"/>
        <end position="19"/>
    </location>
</feature>
<keyword evidence="3" id="KW-1185">Reference proteome</keyword>